<dbReference type="PRINTS" id="PR00412">
    <property type="entry name" value="EPOXHYDRLASE"/>
</dbReference>
<evidence type="ECO:0000256" key="1">
    <source>
        <dbReference type="SAM" id="MobiDB-lite"/>
    </source>
</evidence>
<comment type="caution">
    <text evidence="3">The sequence shown here is derived from an EMBL/GenBank/DDBJ whole genome shotgun (WGS) entry which is preliminary data.</text>
</comment>
<keyword evidence="4" id="KW-1185">Reference proteome</keyword>
<dbReference type="InterPro" id="IPR000639">
    <property type="entry name" value="Epox_hydrolase-like"/>
</dbReference>
<dbReference type="PANTHER" id="PTHR43798:SF33">
    <property type="entry name" value="HYDROLASE, PUTATIVE (AFU_ORTHOLOGUE AFUA_2G14860)-RELATED"/>
    <property type="match status" value="1"/>
</dbReference>
<dbReference type="InterPro" id="IPR000073">
    <property type="entry name" value="AB_hydrolase_1"/>
</dbReference>
<dbReference type="InterPro" id="IPR029058">
    <property type="entry name" value="AB_hydrolase_fold"/>
</dbReference>
<dbReference type="InterPro" id="IPR050266">
    <property type="entry name" value="AB_hydrolase_sf"/>
</dbReference>
<reference evidence="3 4" key="1">
    <citation type="submission" date="2020-07" db="EMBL/GenBank/DDBJ databases">
        <title>Sequencing the genomes of 1000 actinobacteria strains.</title>
        <authorList>
            <person name="Klenk H.-P."/>
        </authorList>
    </citation>
    <scope>NUCLEOTIDE SEQUENCE [LARGE SCALE GENOMIC DNA]</scope>
    <source>
        <strain evidence="3 4">DSM 44121</strain>
    </source>
</reference>
<dbReference type="RefSeq" id="WP_182619144.1">
    <property type="nucleotide sequence ID" value="NZ_BAAATF010000004.1"/>
</dbReference>
<dbReference type="Proteomes" id="UP000540568">
    <property type="component" value="Unassembled WGS sequence"/>
</dbReference>
<feature type="compositionally biased region" description="Low complexity" evidence="1">
    <location>
        <begin position="14"/>
        <end position="28"/>
    </location>
</feature>
<evidence type="ECO:0000313" key="3">
    <source>
        <dbReference type="EMBL" id="MBA8809966.1"/>
    </source>
</evidence>
<evidence type="ECO:0000259" key="2">
    <source>
        <dbReference type="Pfam" id="PF12697"/>
    </source>
</evidence>
<sequence length="346" mass="36229">MNTETHPRDRAASPLEGPRGAARAAASEEPYAGLVAATPARDADLLIRGTRAHVRVYGDPAAPGRLVFLHGLRGDHHGLEPIVAHLVKECPDLQVWVPDLPGFGASAPLADGVHDVAGYAAWTAELLSAVAPEGDAVLAGHSFGSIVASATVAAPAGPAEPTAEGRRAPLVRGLVLVNPIATAALDGPRRAMSAVTVGVHRLAAALPERVGTGLLRHPLFTRVASVAMVTSDDRTLRRWIHAEHDRYFSGFADRRTLLEAFHASVGTDVSAYAGRIGVPTLLVASENDDVAPLPSQRVLEGLLADARLAVVPRIGHLAHYEAPDVVARETAAFLAGLQATGERDEQ</sequence>
<protein>
    <submittedName>
        <fullName evidence="3">Pimeloyl-ACP methyl ester carboxylesterase</fullName>
    </submittedName>
</protein>
<evidence type="ECO:0000313" key="4">
    <source>
        <dbReference type="Proteomes" id="UP000540568"/>
    </source>
</evidence>
<dbReference type="AlphaFoldDB" id="A0A7W3PFP0"/>
<feature type="domain" description="AB hydrolase-1" evidence="2">
    <location>
        <begin position="66"/>
        <end position="328"/>
    </location>
</feature>
<dbReference type="PANTHER" id="PTHR43798">
    <property type="entry name" value="MONOACYLGLYCEROL LIPASE"/>
    <property type="match status" value="1"/>
</dbReference>
<gene>
    <name evidence="3" type="ORF">FHX71_003942</name>
</gene>
<dbReference type="GO" id="GO:0003824">
    <property type="term" value="F:catalytic activity"/>
    <property type="evidence" value="ECO:0007669"/>
    <property type="project" value="InterPro"/>
</dbReference>
<dbReference type="Gene3D" id="3.40.50.1820">
    <property type="entry name" value="alpha/beta hydrolase"/>
    <property type="match status" value="1"/>
</dbReference>
<organism evidence="3 4">
    <name type="scientific">Promicromonospora sukumoe</name>
    <dbReference type="NCBI Taxonomy" id="88382"/>
    <lineage>
        <taxon>Bacteria</taxon>
        <taxon>Bacillati</taxon>
        <taxon>Actinomycetota</taxon>
        <taxon>Actinomycetes</taxon>
        <taxon>Micrococcales</taxon>
        <taxon>Promicromonosporaceae</taxon>
        <taxon>Promicromonospora</taxon>
    </lineage>
</organism>
<dbReference type="SUPFAM" id="SSF53474">
    <property type="entry name" value="alpha/beta-Hydrolases"/>
    <property type="match status" value="1"/>
</dbReference>
<feature type="region of interest" description="Disordered" evidence="1">
    <location>
        <begin position="1"/>
        <end position="28"/>
    </location>
</feature>
<name>A0A7W3PFP0_9MICO</name>
<dbReference type="GO" id="GO:0016020">
    <property type="term" value="C:membrane"/>
    <property type="evidence" value="ECO:0007669"/>
    <property type="project" value="TreeGrafter"/>
</dbReference>
<accession>A0A7W3PFP0</accession>
<proteinExistence type="predicted"/>
<feature type="compositionally biased region" description="Basic and acidic residues" evidence="1">
    <location>
        <begin position="1"/>
        <end position="11"/>
    </location>
</feature>
<dbReference type="EMBL" id="JACGWV010000002">
    <property type="protein sequence ID" value="MBA8809966.1"/>
    <property type="molecule type" value="Genomic_DNA"/>
</dbReference>
<dbReference type="Pfam" id="PF12697">
    <property type="entry name" value="Abhydrolase_6"/>
    <property type="match status" value="1"/>
</dbReference>